<keyword evidence="3" id="KW-0378">Hydrolase</keyword>
<keyword evidence="3" id="KW-0540">Nuclease</keyword>
<organism evidence="3 4">
    <name type="scientific">Roseibium hamelinense</name>
    <dbReference type="NCBI Taxonomy" id="150831"/>
    <lineage>
        <taxon>Bacteria</taxon>
        <taxon>Pseudomonadati</taxon>
        <taxon>Pseudomonadota</taxon>
        <taxon>Alphaproteobacteria</taxon>
        <taxon>Hyphomicrobiales</taxon>
        <taxon>Stappiaceae</taxon>
        <taxon>Roseibium</taxon>
    </lineage>
</organism>
<feature type="domain" description="TNase-like" evidence="2">
    <location>
        <begin position="32"/>
        <end position="148"/>
    </location>
</feature>
<evidence type="ECO:0000313" key="4">
    <source>
        <dbReference type="Proteomes" id="UP000320593"/>
    </source>
</evidence>
<dbReference type="InterPro" id="IPR035437">
    <property type="entry name" value="SNase_OB-fold_sf"/>
</dbReference>
<dbReference type="GO" id="GO:0004519">
    <property type="term" value="F:endonuclease activity"/>
    <property type="evidence" value="ECO:0007669"/>
    <property type="project" value="UniProtKB-KW"/>
</dbReference>
<dbReference type="Pfam" id="PF00565">
    <property type="entry name" value="SNase"/>
    <property type="match status" value="1"/>
</dbReference>
<reference evidence="3 4" key="1">
    <citation type="submission" date="2019-07" db="EMBL/GenBank/DDBJ databases">
        <title>Genomic Encyclopedia of Archaeal and Bacterial Type Strains, Phase II (KMG-II): from individual species to whole genera.</title>
        <authorList>
            <person name="Goeker M."/>
        </authorList>
    </citation>
    <scope>NUCLEOTIDE SEQUENCE [LARGE SCALE GENOMIC DNA]</scope>
    <source>
        <strain evidence="3 4">ATCC BAA-252</strain>
    </source>
</reference>
<keyword evidence="4" id="KW-1185">Reference proteome</keyword>
<sequence length="224" mass="24341">MMFRPTRGLLACALALTFFCALPPAYGAQSLRVVDGDTLELDGEKIRLAGIDAPELGQTCLTLTGTPWRCGQSAKKQLQKLAKTGPVECRGAERDAYGRRIATCFSGGRDLNAALVRSGYAFAFVKYDSTYEADEQLARQSGAGVWAGVAEAPWDYRAAKWQSAGQTAPQGCTIKGNISSRGRIYHMPWSPSYARTRINEAKGERWFCSEDEALAAGWRAARGS</sequence>
<comment type="caution">
    <text evidence="3">The sequence shown here is derived from an EMBL/GenBank/DDBJ whole genome shotgun (WGS) entry which is preliminary data.</text>
</comment>
<feature type="signal peptide" evidence="1">
    <location>
        <begin position="1"/>
        <end position="27"/>
    </location>
</feature>
<dbReference type="EMBL" id="VLLF01000001">
    <property type="protein sequence ID" value="TWI93309.1"/>
    <property type="molecule type" value="Genomic_DNA"/>
</dbReference>
<dbReference type="PANTHER" id="PTHR12302:SF26">
    <property type="entry name" value="BLR1266 PROTEIN"/>
    <property type="match status" value="1"/>
</dbReference>
<dbReference type="AlphaFoldDB" id="A0A562THZ0"/>
<dbReference type="RefSeq" id="WP_145340781.1">
    <property type="nucleotide sequence ID" value="NZ_SMLY01000060.1"/>
</dbReference>
<evidence type="ECO:0000313" key="3">
    <source>
        <dbReference type="EMBL" id="TWI93309.1"/>
    </source>
</evidence>
<keyword evidence="1" id="KW-0732">Signal</keyword>
<dbReference type="PANTHER" id="PTHR12302">
    <property type="entry name" value="EBNA2 BINDING PROTEIN P100"/>
    <property type="match status" value="1"/>
</dbReference>
<dbReference type="Gene3D" id="2.40.50.90">
    <property type="match status" value="1"/>
</dbReference>
<evidence type="ECO:0000256" key="1">
    <source>
        <dbReference type="SAM" id="SignalP"/>
    </source>
</evidence>
<dbReference type="SUPFAM" id="SSF50199">
    <property type="entry name" value="Staphylococcal nuclease"/>
    <property type="match status" value="1"/>
</dbReference>
<name>A0A562THZ0_9HYPH</name>
<proteinExistence type="predicted"/>
<feature type="chain" id="PRO_5022244943" evidence="1">
    <location>
        <begin position="28"/>
        <end position="224"/>
    </location>
</feature>
<dbReference type="SMART" id="SM00318">
    <property type="entry name" value="SNc"/>
    <property type="match status" value="1"/>
</dbReference>
<accession>A0A562THZ0</accession>
<gene>
    <name evidence="3" type="ORF">JM93_00865</name>
</gene>
<dbReference type="PROSITE" id="PS50830">
    <property type="entry name" value="TNASE_3"/>
    <property type="match status" value="1"/>
</dbReference>
<evidence type="ECO:0000259" key="2">
    <source>
        <dbReference type="PROSITE" id="PS50830"/>
    </source>
</evidence>
<dbReference type="Proteomes" id="UP000320593">
    <property type="component" value="Unassembled WGS sequence"/>
</dbReference>
<protein>
    <submittedName>
        <fullName evidence="3">Endonuclease YncB(Thermonuclease family)</fullName>
    </submittedName>
</protein>
<dbReference type="InterPro" id="IPR016071">
    <property type="entry name" value="Staphylococal_nuclease_OB-fold"/>
</dbReference>
<dbReference type="OrthoDB" id="9805504at2"/>
<keyword evidence="3" id="KW-0255">Endonuclease</keyword>